<evidence type="ECO:0000313" key="5">
    <source>
        <dbReference type="Proteomes" id="UP000250572"/>
    </source>
</evidence>
<name>A0A315VJ45_GAMAF</name>
<protein>
    <recommendedName>
        <fullName evidence="3">Chemokine interleukin-8-like domain-containing protein</fullName>
    </recommendedName>
</protein>
<feature type="chain" id="PRO_5016407484" description="Chemokine interleukin-8-like domain-containing protein" evidence="2">
    <location>
        <begin position="20"/>
        <end position="117"/>
    </location>
</feature>
<dbReference type="InterPro" id="IPR036048">
    <property type="entry name" value="Interleukin_8-like_sf"/>
</dbReference>
<sequence length="117" mass="12931">MKSAVIGFVACLFLLYAQAQPANRSNKCKCSSSLLNRVRLQSIRTEPVVYYPSTFCPRTEIIVTLANKEKCVDPKSRIGQFILNLKNRSRKTGAVYTTTVSAHSSTSGSTQQATLRL</sequence>
<dbReference type="OMA" id="NTWSSTR"/>
<keyword evidence="5" id="KW-1185">Reference proteome</keyword>
<gene>
    <name evidence="4" type="ORF">CCH79_00018592</name>
</gene>
<evidence type="ECO:0000256" key="2">
    <source>
        <dbReference type="SAM" id="SignalP"/>
    </source>
</evidence>
<evidence type="ECO:0000256" key="1">
    <source>
        <dbReference type="ARBA" id="ARBA00022514"/>
    </source>
</evidence>
<evidence type="ECO:0000313" key="4">
    <source>
        <dbReference type="EMBL" id="PWA23348.1"/>
    </source>
</evidence>
<organism evidence="4 5">
    <name type="scientific">Gambusia affinis</name>
    <name type="common">Western mosquitofish</name>
    <name type="synonym">Heterandria affinis</name>
    <dbReference type="NCBI Taxonomy" id="33528"/>
    <lineage>
        <taxon>Eukaryota</taxon>
        <taxon>Metazoa</taxon>
        <taxon>Chordata</taxon>
        <taxon>Craniata</taxon>
        <taxon>Vertebrata</taxon>
        <taxon>Euteleostomi</taxon>
        <taxon>Actinopterygii</taxon>
        <taxon>Neopterygii</taxon>
        <taxon>Teleostei</taxon>
        <taxon>Neoteleostei</taxon>
        <taxon>Acanthomorphata</taxon>
        <taxon>Ovalentaria</taxon>
        <taxon>Atherinomorphae</taxon>
        <taxon>Cyprinodontiformes</taxon>
        <taxon>Poeciliidae</taxon>
        <taxon>Poeciliinae</taxon>
        <taxon>Gambusia</taxon>
    </lineage>
</organism>
<dbReference type="GO" id="GO:0006955">
    <property type="term" value="P:immune response"/>
    <property type="evidence" value="ECO:0007669"/>
    <property type="project" value="InterPro"/>
</dbReference>
<comment type="caution">
    <text evidence="4">The sequence shown here is derived from an EMBL/GenBank/DDBJ whole genome shotgun (WGS) entry which is preliminary data.</text>
</comment>
<dbReference type="InterPro" id="IPR001811">
    <property type="entry name" value="Chemokine_IL8-like_dom"/>
</dbReference>
<dbReference type="GO" id="GO:0008009">
    <property type="term" value="F:chemokine activity"/>
    <property type="evidence" value="ECO:0007669"/>
    <property type="project" value="InterPro"/>
</dbReference>
<accession>A0A315VJ45</accession>
<dbReference type="Pfam" id="PF00048">
    <property type="entry name" value="IL8"/>
    <property type="match status" value="1"/>
</dbReference>
<feature type="signal peptide" evidence="2">
    <location>
        <begin position="1"/>
        <end position="19"/>
    </location>
</feature>
<keyword evidence="1" id="KW-0202">Cytokine</keyword>
<dbReference type="SUPFAM" id="SSF54117">
    <property type="entry name" value="Interleukin 8-like chemokines"/>
    <property type="match status" value="1"/>
</dbReference>
<dbReference type="GO" id="GO:0005615">
    <property type="term" value="C:extracellular space"/>
    <property type="evidence" value="ECO:0007669"/>
    <property type="project" value="UniProtKB-KW"/>
</dbReference>
<dbReference type="Gene3D" id="2.40.50.40">
    <property type="match status" value="1"/>
</dbReference>
<evidence type="ECO:0000259" key="3">
    <source>
        <dbReference type="Pfam" id="PF00048"/>
    </source>
</evidence>
<keyword evidence="2" id="KW-0732">Signal</keyword>
<dbReference type="Proteomes" id="UP000250572">
    <property type="component" value="Unassembled WGS sequence"/>
</dbReference>
<reference evidence="4 5" key="1">
    <citation type="journal article" date="2018" name="G3 (Bethesda)">
        <title>A High-Quality Reference Genome for the Invasive Mosquitofish Gambusia affinis Using a Chicago Library.</title>
        <authorList>
            <person name="Hoffberg S.L."/>
            <person name="Troendle N.J."/>
            <person name="Glenn T.C."/>
            <person name="Mahmud O."/>
            <person name="Louha S."/>
            <person name="Chalopin D."/>
            <person name="Bennetzen J.L."/>
            <person name="Mauricio R."/>
        </authorList>
    </citation>
    <scope>NUCLEOTIDE SEQUENCE [LARGE SCALE GENOMIC DNA]</scope>
    <source>
        <strain evidence="4">NE01/NJP1002.9</strain>
        <tissue evidence="4">Muscle</tissue>
    </source>
</reference>
<feature type="domain" description="Chemokine interleukin-8-like" evidence="3">
    <location>
        <begin position="27"/>
        <end position="83"/>
    </location>
</feature>
<dbReference type="EMBL" id="NHOQ01001596">
    <property type="protein sequence ID" value="PWA23348.1"/>
    <property type="molecule type" value="Genomic_DNA"/>
</dbReference>
<proteinExistence type="predicted"/>
<dbReference type="AlphaFoldDB" id="A0A315VJ45"/>